<evidence type="ECO:0000256" key="1">
    <source>
        <dbReference type="ARBA" id="ARBA00004123"/>
    </source>
</evidence>
<proteinExistence type="inferred from homology"/>
<dbReference type="GO" id="GO:0005634">
    <property type="term" value="C:nucleus"/>
    <property type="evidence" value="ECO:0007669"/>
    <property type="project" value="UniProtKB-SubCell"/>
</dbReference>
<dbReference type="SUPFAM" id="SSF52540">
    <property type="entry name" value="P-loop containing nucleoside triphosphate hydrolases"/>
    <property type="match status" value="1"/>
</dbReference>
<evidence type="ECO:0000256" key="4">
    <source>
        <dbReference type="ARBA" id="ARBA00022490"/>
    </source>
</evidence>
<name>A0A452IX51_9SAUR</name>
<sequence length="2443" mass="279687">MSTGKENPQNSAQGDAAKDELAKRLEAVGLSAEYWLPKLHKQLGVTSTQALKHLRYEDYLKLECDVQHTWEKQALQELLKIDSKATMKQLQEQHLEMLKKRQEQAKSALKELKEMEEKGRSRHEEAVRKKEQELQGAMDIAPEYWAPAEKTLKEVTENVHRQLNLVEESVSQSENLSDKEVLRRASGGLALQGIYQTKKLAEMVEKREQLIDIPEGFELFGPEQGPLSEKKEFSSAEAESSFTRAMEKLGFSISVAAKGGFGAFSAESSSDYSSSSESKQTHRSRLEHTYICTTKYNYIPLASCYFPKDQLRLSSAALQELKEIEDILSHTSESDKLNLLKSRGGSFFNRFGSHVNQGPLHLGGIFWWKASCEGFRAEQLDEVKKQTSDALSSYVGGSYSGFGWSIAAGVTASKSGSETSFQGTDRKQMQTEIQLFVTKTGGPPGVDSLTAWKSGLLASNKTWSVIDRGSQMIPVWDIILSNHRQDFNDVYQMSSSLTRAYEALTKLSARTLVGEELVSAVDEARSFLEEMKTWEVTGDEEQLVTLLNFRQKLIEKTKHNRTWIDICLSDKVLQDFLENTVLLCKNLPAHNTMSTKSLLRCLLDPHIYSVKNFPKSSSIMQWIFRAKEKQQKGICVSEFADFIQVLQEMKNYIQAVTYGPNSSPAAVEAAKVKASLDVSLAFCSLRKALQGREQIDIELLLLSIAASAGYRVDSNTFQYLLGCPEINFMLNKMQRSHEGYLPLRDQDVSRAQAFLLLTGLTVTTEFKDVSPEEKKKRLTFMKRHLGKFLSGEVANVFMKPNACDDWNALERDLKTLVKGEYETSSSNLQKQDIIKELRDVCQRAKQTSLPKPQPQVPPKDVKMSEGFKSQDFLNLIKRLGLENYYPRKMGMSDFHMVDKTSLHGRQPSTESELPFYFLQKLLMLDYRVRYLVCKDDSKTKQGITSVLNTSSKMNESSDATSDIYEDFLNDDEGTNESDAPRQTHVHPMDVQMAIFHCADDFMRQYLSTKLAICQFSLPLLVPNPCTSQIEFPLWSLSQVQKSWQHIEKSGVETSIKNYKNKLIYQADTPVVSFTRIGNSPHCSKSQILNALLSRHKHDIFFHRDCRGSSKDCLLMNGVVEISWYCPGGKGDDRFDDCIAFTNLHGDAREHEQQVRFLQEIASINVVLFTASDENKIGRQIVSDLLNSPKPFICLFTEKENIVASKSNLNIKIGMKNRNEAELIDELATTIKDLLAGSNPTCSLETCAETARQRGFLIDEDKEECKQAKSMAQTVMVLFKENNLSGMKEELLPLQGQLWHKWCRKDKELTRLQDKMKRSIEQHRSQIESEKRAIRHDQIRRASSHNNLMSSVLEILQSHSETTKKYFLQWLKVFLDDLSSDHLAELRQKYHVLWSQMLEETDPGENGDSENVLKSNLETVSAEISASTIGLEHILREVAQIYEALSTLSQEHQHFLELPQIAADLMASGYPIELMDGDASYVPLKWVRSVFDKLTEKLGDKKVFVLSVLGIQSTGKSTLLNAMFGLQFSVSAGRCTRGAFMQLIKVNENLQRSLNIDYILVVDTEGLRAMELTSKSKLNHDNELATFVIGLGNMTVINIFGENPSEMQDVLQIAVQAFLRMKQVKLSPSCLFVHQNVGEITAKEQNMEGRRRLQQKLDEMTVIAAQQEFCDVNRFSDVIRFDVNTHTHYFAHLWEGDPPMAPPNPSYSQNVQELKSKILMAATKESKGSVLRLSELKVRIGDLWKALLNENFVFSFKNTLEIATYNRLEKMFNQWTWQLRSHILELQTKLNNRIKKREIQHVTRRSLEEEVKEKYHTIMNDTESFFTEDQDCEILIQWKASTENKLNDLKESLIDETERNAEELIKLKKNQSKLVEKKSEYENELFRRSKELALRLQGEELSEAALKENFDGLWKRWVYEVSSDAPSAEEPDISLDVENILLQHFKQESNIAEKIKSSSHKNTFSVDISKHIVMKKTLHIFNKTLDNCDIKNIKQVTARIIQLVKMKIDMKEQQIMDYNQSYIHEIVNEIRREVDSAAKNSKYTFNNEYKIELSLYLCKMAAERFEDMHRAFKNANDPTVYLENKRDDFFKCFQISCQGATSITTFADFLCNKLSAALHQAVYDKTAIDIANEMRSNYSAFNGNRSKLETSILISLAEEENFEKFREYIHFPRDFLESFIKKCVDDYCLDKKNSRLENFLIISLDSFQILVLSAIRDSTRVVKDKYGNVSLWLDEFCNRLGDDLDLPRSDLKSIEHQEIKDIEFLKEAMSRALPPVLENLKQEFAVVDMEPFKLKPHKILFEQLCGCWEQCPFCKALCTNTIPGHDGDHSVRFHRPQALNGTQWYRTDQLVIEICSSLVASDYFMVLCEKNQIPYKNYRQAGPAYANWSITADNSAQSYWKWFVSHFRSILEEDYCAKFEGKGAIPPEWDEFTKEAVISELKQL</sequence>
<reference evidence="10" key="2">
    <citation type="submission" date="2025-08" db="UniProtKB">
        <authorList>
            <consortium name="Ensembl"/>
        </authorList>
    </citation>
    <scope>IDENTIFICATION</scope>
</reference>
<dbReference type="Pfam" id="PF25683">
    <property type="entry name" value="URGCP_GTPase"/>
    <property type="match status" value="1"/>
</dbReference>
<evidence type="ECO:0000256" key="8">
    <source>
        <dbReference type="SAM" id="Coils"/>
    </source>
</evidence>
<evidence type="ECO:0000313" key="10">
    <source>
        <dbReference type="Ensembl" id="ENSGAGP00000032514.1"/>
    </source>
</evidence>
<reference evidence="10" key="3">
    <citation type="submission" date="2025-09" db="UniProtKB">
        <authorList>
            <consortium name="Ensembl"/>
        </authorList>
    </citation>
    <scope>IDENTIFICATION</scope>
</reference>
<keyword evidence="4" id="KW-0963">Cytoplasm</keyword>
<protein>
    <recommendedName>
        <fullName evidence="9">VLIG-type G domain-containing protein</fullName>
    </recommendedName>
</protein>
<evidence type="ECO:0000259" key="9">
    <source>
        <dbReference type="PROSITE" id="PS51717"/>
    </source>
</evidence>
<dbReference type="InterPro" id="IPR030383">
    <property type="entry name" value="G_VLIG_dom"/>
</dbReference>
<comment type="subcellular location">
    <subcellularLocation>
        <location evidence="2">Cytoplasm</location>
    </subcellularLocation>
    <subcellularLocation>
        <location evidence="1">Nucleus</location>
    </subcellularLocation>
</comment>
<feature type="domain" description="VLIG-type G" evidence="9">
    <location>
        <begin position="1499"/>
        <end position="1740"/>
    </location>
</feature>
<evidence type="ECO:0000256" key="3">
    <source>
        <dbReference type="ARBA" id="ARBA00006828"/>
    </source>
</evidence>
<dbReference type="GO" id="GO:0005525">
    <property type="term" value="F:GTP binding"/>
    <property type="evidence" value="ECO:0007669"/>
    <property type="project" value="UniProtKB-KW"/>
</dbReference>
<keyword evidence="5" id="KW-0547">Nucleotide-binding</keyword>
<keyword evidence="6" id="KW-0342">GTP-binding</keyword>
<reference evidence="11" key="1">
    <citation type="journal article" date="2017" name="PLoS ONE">
        <title>The Agassiz's desert tortoise genome provides a resource for the conservation of a threatened species.</title>
        <authorList>
            <person name="Tollis M."/>
            <person name="DeNardo D.F."/>
            <person name="Cornelius J.A."/>
            <person name="Dolby G.A."/>
            <person name="Edwards T."/>
            <person name="Henen B.T."/>
            <person name="Karl A.E."/>
            <person name="Murphy R.W."/>
            <person name="Kusumi K."/>
        </authorList>
    </citation>
    <scope>NUCLEOTIDE SEQUENCE [LARGE SCALE GENOMIC DNA]</scope>
</reference>
<organism evidence="10 11">
    <name type="scientific">Gopherus agassizii</name>
    <name type="common">Agassiz's desert tortoise</name>
    <dbReference type="NCBI Taxonomy" id="38772"/>
    <lineage>
        <taxon>Eukaryota</taxon>
        <taxon>Metazoa</taxon>
        <taxon>Chordata</taxon>
        <taxon>Craniata</taxon>
        <taxon>Vertebrata</taxon>
        <taxon>Euteleostomi</taxon>
        <taxon>Archelosauria</taxon>
        <taxon>Testudinata</taxon>
        <taxon>Testudines</taxon>
        <taxon>Cryptodira</taxon>
        <taxon>Durocryptodira</taxon>
        <taxon>Testudinoidea</taxon>
        <taxon>Testudinidae</taxon>
        <taxon>Gopherus</taxon>
    </lineage>
</organism>
<feature type="coiled-coil region" evidence="8">
    <location>
        <begin position="88"/>
        <end position="118"/>
    </location>
</feature>
<dbReference type="Pfam" id="PF25974">
    <property type="entry name" value="URGCP_9th"/>
    <property type="match status" value="1"/>
</dbReference>
<dbReference type="InterPro" id="IPR057365">
    <property type="entry name" value="URGCP"/>
</dbReference>
<dbReference type="PANTHER" id="PTHR22796">
    <property type="entry name" value="URG4-RELATED"/>
    <property type="match status" value="1"/>
</dbReference>
<dbReference type="GO" id="GO:0005737">
    <property type="term" value="C:cytoplasm"/>
    <property type="evidence" value="ECO:0007669"/>
    <property type="project" value="UniProtKB-SubCell"/>
</dbReference>
<keyword evidence="8" id="KW-0175">Coiled coil</keyword>
<dbReference type="Pfam" id="PF25496">
    <property type="entry name" value="URGCP"/>
    <property type="match status" value="1"/>
</dbReference>
<dbReference type="Gene3D" id="3.40.50.300">
    <property type="entry name" value="P-loop containing nucleotide triphosphate hydrolases"/>
    <property type="match status" value="1"/>
</dbReference>
<dbReference type="Proteomes" id="UP000291020">
    <property type="component" value="Unassembled WGS sequence"/>
</dbReference>
<evidence type="ECO:0000256" key="5">
    <source>
        <dbReference type="ARBA" id="ARBA00022741"/>
    </source>
</evidence>
<dbReference type="PANTHER" id="PTHR22796:SF6">
    <property type="entry name" value="INTERFERON-INDUCED VERY LARGE GTPASE 1-RELATED"/>
    <property type="match status" value="1"/>
</dbReference>
<evidence type="ECO:0000256" key="6">
    <source>
        <dbReference type="ARBA" id="ARBA00023134"/>
    </source>
</evidence>
<evidence type="ECO:0000256" key="7">
    <source>
        <dbReference type="ARBA" id="ARBA00023242"/>
    </source>
</evidence>
<dbReference type="Ensembl" id="ENSGAGT00000036861.1">
    <property type="protein sequence ID" value="ENSGAGP00000032514.1"/>
    <property type="gene ID" value="ENSGAGG00000023257.1"/>
</dbReference>
<evidence type="ECO:0000313" key="11">
    <source>
        <dbReference type="Proteomes" id="UP000291020"/>
    </source>
</evidence>
<dbReference type="STRING" id="38772.ENSGAGP00000032514"/>
<keyword evidence="11" id="KW-1185">Reference proteome</keyword>
<dbReference type="InterPro" id="IPR027417">
    <property type="entry name" value="P-loop_NTPase"/>
</dbReference>
<dbReference type="InterPro" id="IPR058641">
    <property type="entry name" value="GVIN1_dom"/>
</dbReference>
<feature type="coiled-coil region" evidence="8">
    <location>
        <begin position="1838"/>
        <end position="1883"/>
    </location>
</feature>
<comment type="similarity">
    <text evidence="3">Belongs to the TRAFAC class dynamin-like GTPase superfamily. Very large inducible GTPase (VLIG) family.</text>
</comment>
<keyword evidence="7" id="KW-0539">Nucleus</keyword>
<evidence type="ECO:0000256" key="2">
    <source>
        <dbReference type="ARBA" id="ARBA00004496"/>
    </source>
</evidence>
<dbReference type="PROSITE" id="PS51717">
    <property type="entry name" value="G_VLIG"/>
    <property type="match status" value="1"/>
</dbReference>
<accession>A0A452IX51</accession>